<reference evidence="9 10" key="1">
    <citation type="submission" date="2019-07" db="EMBL/GenBank/DDBJ databases">
        <title>Whole genome shotgun sequence of Cyclobacterium qasimii NBRC 106168.</title>
        <authorList>
            <person name="Hosoyama A."/>
            <person name="Uohara A."/>
            <person name="Ohji S."/>
            <person name="Ichikawa N."/>
        </authorList>
    </citation>
    <scope>NUCLEOTIDE SEQUENCE [LARGE SCALE GENOMIC DNA]</scope>
    <source>
        <strain evidence="9 10">NBRC 106168</strain>
    </source>
</reference>
<evidence type="ECO:0000256" key="2">
    <source>
        <dbReference type="ARBA" id="ARBA00022556"/>
    </source>
</evidence>
<keyword evidence="5 7" id="KW-0443">Lipid metabolism</keyword>
<evidence type="ECO:0000256" key="6">
    <source>
        <dbReference type="ARBA" id="ARBA00023315"/>
    </source>
</evidence>
<dbReference type="Pfam" id="PF00132">
    <property type="entry name" value="Hexapep"/>
    <property type="match status" value="2"/>
</dbReference>
<dbReference type="PROSITE" id="PS00101">
    <property type="entry name" value="HEXAPEP_TRANSFERASES"/>
    <property type="match status" value="1"/>
</dbReference>
<dbReference type="Gene3D" id="2.160.10.10">
    <property type="entry name" value="Hexapeptide repeat proteins"/>
    <property type="match status" value="1"/>
</dbReference>
<dbReference type="UniPathway" id="UPA00973"/>
<comment type="pathway">
    <text evidence="7">Bacterial outer membrane biogenesis; LPS lipid A biosynthesis.</text>
</comment>
<dbReference type="EMBL" id="BJYV01000022">
    <property type="protein sequence ID" value="GEO23318.1"/>
    <property type="molecule type" value="Genomic_DNA"/>
</dbReference>
<comment type="catalytic activity">
    <reaction evidence="7">
        <text>a UDP-3-O-[(3R)-3-hydroxyacyl]-alpha-D-glucosamine + a (3R)-hydroxyacyl-[ACP] = a UDP-2-N,3-O-bis[(3R)-3-hydroxyacyl]-alpha-D-glucosamine + holo-[ACP] + H(+)</text>
        <dbReference type="Rhea" id="RHEA:53836"/>
        <dbReference type="Rhea" id="RHEA-COMP:9685"/>
        <dbReference type="Rhea" id="RHEA-COMP:9945"/>
        <dbReference type="ChEBI" id="CHEBI:15378"/>
        <dbReference type="ChEBI" id="CHEBI:64479"/>
        <dbReference type="ChEBI" id="CHEBI:78827"/>
        <dbReference type="ChEBI" id="CHEBI:137740"/>
        <dbReference type="ChEBI" id="CHEBI:137748"/>
        <dbReference type="EC" id="2.3.1.191"/>
    </reaction>
</comment>
<comment type="function">
    <text evidence="7">Catalyzes the N-acylation of UDP-3-O-acylglucosamine using 3-hydroxyacyl-ACP as the acyl donor. Is involved in the biosynthesis of lipid A, a phosphorylated glycolipid that anchors the lipopolysaccharide to the outer membrane of the cell.</text>
</comment>
<dbReference type="AlphaFoldDB" id="A0A512CGG7"/>
<dbReference type="GO" id="GO:0016410">
    <property type="term" value="F:N-acyltransferase activity"/>
    <property type="evidence" value="ECO:0007669"/>
    <property type="project" value="InterPro"/>
</dbReference>
<dbReference type="NCBIfam" id="NF002060">
    <property type="entry name" value="PRK00892.1"/>
    <property type="match status" value="1"/>
</dbReference>
<evidence type="ECO:0000256" key="3">
    <source>
        <dbReference type="ARBA" id="ARBA00022679"/>
    </source>
</evidence>
<dbReference type="HAMAP" id="MF_00523">
    <property type="entry name" value="LpxD"/>
    <property type="match status" value="1"/>
</dbReference>
<comment type="subunit">
    <text evidence="7">Homotrimer.</text>
</comment>
<dbReference type="NCBIfam" id="TIGR01853">
    <property type="entry name" value="lipid_A_lpxD"/>
    <property type="match status" value="1"/>
</dbReference>
<dbReference type="InterPro" id="IPR018357">
    <property type="entry name" value="Hexapep_transf_CS"/>
</dbReference>
<dbReference type="PANTHER" id="PTHR43378">
    <property type="entry name" value="UDP-3-O-ACYLGLUCOSAMINE N-ACYLTRANSFERASE"/>
    <property type="match status" value="1"/>
</dbReference>
<organism evidence="9 10">
    <name type="scientific">Cyclobacterium qasimii</name>
    <dbReference type="NCBI Taxonomy" id="1350429"/>
    <lineage>
        <taxon>Bacteria</taxon>
        <taxon>Pseudomonadati</taxon>
        <taxon>Bacteroidota</taxon>
        <taxon>Cytophagia</taxon>
        <taxon>Cytophagales</taxon>
        <taxon>Cyclobacteriaceae</taxon>
        <taxon>Cyclobacterium</taxon>
    </lineage>
</organism>
<dbReference type="RefSeq" id="WP_146948375.1">
    <property type="nucleotide sequence ID" value="NZ_BJYV01000022.1"/>
</dbReference>
<dbReference type="CDD" id="cd03352">
    <property type="entry name" value="LbH_LpxD"/>
    <property type="match status" value="1"/>
</dbReference>
<keyword evidence="3 7" id="KW-0808">Transferase</keyword>
<evidence type="ECO:0000256" key="1">
    <source>
        <dbReference type="ARBA" id="ARBA00022516"/>
    </source>
</evidence>
<dbReference type="SUPFAM" id="SSF51161">
    <property type="entry name" value="Trimeric LpxA-like enzymes"/>
    <property type="match status" value="1"/>
</dbReference>
<dbReference type="Proteomes" id="UP000321301">
    <property type="component" value="Unassembled WGS sequence"/>
</dbReference>
<keyword evidence="2 7" id="KW-0441">Lipid A biosynthesis</keyword>
<sequence length="340" mass="36469">MEFTVDQIAQLLDGTVEGDGSQMINNLEKIQEGKPGSIGFLANLKYEKHLYSTHCSAIIVSKDFVPQKSYTTTLVKVTDPYSAFSKLLESYAELTKPNPLGVEEPSFFGNDSTIGEGFYRGAFSYIGKNCTIGDNVKIYPQVYIGDNVTIGNNCVFHPGVKIYSETKIGSYCEIHGGTIIGGDGFGFTPQADGTYNNVPQLGNVVLEDHISIGSNSTIDCATMGSTLIKKGVKIDNHVQIAHNVTIGENTVIAAQAGVAGSTIIGKNCVLAGKSSIVGHIELADNTTIGGNTGVMKSVIEPGTTLFGFIGFDVKAFLKSYSVFKKLPLLQDKLRELEKKQ</sequence>
<dbReference type="InterPro" id="IPR020573">
    <property type="entry name" value="UDP_GlcNAc_AcTrfase_non-rep"/>
</dbReference>
<dbReference type="Pfam" id="PF04613">
    <property type="entry name" value="LpxD"/>
    <property type="match status" value="1"/>
</dbReference>
<accession>A0A512CGG7</accession>
<evidence type="ECO:0000256" key="4">
    <source>
        <dbReference type="ARBA" id="ARBA00022737"/>
    </source>
</evidence>
<dbReference type="Gene3D" id="3.40.1390.10">
    <property type="entry name" value="MurE/MurF, N-terminal domain"/>
    <property type="match status" value="1"/>
</dbReference>
<proteinExistence type="inferred from homology"/>
<name>A0A512CGG7_9BACT</name>
<keyword evidence="6 7" id="KW-0012">Acyltransferase</keyword>
<dbReference type="GO" id="GO:0103118">
    <property type="term" value="F:UDP-3-O-[(3R)-3-hydroxyacyl]-glucosamine N-acyltransferase activity"/>
    <property type="evidence" value="ECO:0007669"/>
    <property type="project" value="UniProtKB-EC"/>
</dbReference>
<keyword evidence="10" id="KW-1185">Reference proteome</keyword>
<evidence type="ECO:0000256" key="7">
    <source>
        <dbReference type="HAMAP-Rule" id="MF_00523"/>
    </source>
</evidence>
<evidence type="ECO:0000256" key="5">
    <source>
        <dbReference type="ARBA" id="ARBA00023098"/>
    </source>
</evidence>
<dbReference type="PANTHER" id="PTHR43378:SF2">
    <property type="entry name" value="UDP-3-O-ACYLGLUCOSAMINE N-ACYLTRANSFERASE 1, MITOCHONDRIAL-RELATED"/>
    <property type="match status" value="1"/>
</dbReference>
<feature type="domain" description="UDP-3-O-[3-hydroxymyristoyl] glucosamine N-acyltransferase non-repeat region" evidence="8">
    <location>
        <begin position="23"/>
        <end position="89"/>
    </location>
</feature>
<evidence type="ECO:0000259" key="8">
    <source>
        <dbReference type="Pfam" id="PF04613"/>
    </source>
</evidence>
<comment type="caution">
    <text evidence="9">The sequence shown here is derived from an EMBL/GenBank/DDBJ whole genome shotgun (WGS) entry which is preliminary data.</text>
</comment>
<dbReference type="InterPro" id="IPR007691">
    <property type="entry name" value="LpxD"/>
</dbReference>
<dbReference type="EC" id="2.3.1.191" evidence="7"/>
<keyword evidence="1 7" id="KW-0444">Lipid biosynthesis</keyword>
<feature type="active site" description="Proton acceptor" evidence="7">
    <location>
        <position position="242"/>
    </location>
</feature>
<dbReference type="GO" id="GO:0009245">
    <property type="term" value="P:lipid A biosynthetic process"/>
    <property type="evidence" value="ECO:0007669"/>
    <property type="project" value="UniProtKB-UniRule"/>
</dbReference>
<dbReference type="InterPro" id="IPR001451">
    <property type="entry name" value="Hexapep"/>
</dbReference>
<keyword evidence="4 7" id="KW-0677">Repeat</keyword>
<comment type="similarity">
    <text evidence="7">Belongs to the transferase hexapeptide repeat family. LpxD subfamily.</text>
</comment>
<protein>
    <recommendedName>
        <fullName evidence="7">UDP-3-O-acylglucosamine N-acyltransferase</fullName>
        <ecNumber evidence="7">2.3.1.191</ecNumber>
    </recommendedName>
</protein>
<evidence type="ECO:0000313" key="9">
    <source>
        <dbReference type="EMBL" id="GEO23318.1"/>
    </source>
</evidence>
<dbReference type="InterPro" id="IPR011004">
    <property type="entry name" value="Trimer_LpxA-like_sf"/>
</dbReference>
<gene>
    <name evidence="7 9" type="primary">lpxD</name>
    <name evidence="9" type="ORF">CQA01_38520</name>
</gene>
<dbReference type="GO" id="GO:0016020">
    <property type="term" value="C:membrane"/>
    <property type="evidence" value="ECO:0007669"/>
    <property type="project" value="GOC"/>
</dbReference>
<evidence type="ECO:0000313" key="10">
    <source>
        <dbReference type="Proteomes" id="UP000321301"/>
    </source>
</evidence>